<comment type="caution">
    <text evidence="8">The sequence shown here is derived from an EMBL/GenBank/DDBJ whole genome shotgun (WGS) entry which is preliminary data.</text>
</comment>
<keyword evidence="4" id="KW-0813">Transport</keyword>
<dbReference type="AlphaFoldDB" id="A0A9X0AS35"/>
<dbReference type="PANTHER" id="PTHR40012:SF1">
    <property type="entry name" value="AUTOPHAGY-RELATED PROTEIN 29"/>
    <property type="match status" value="1"/>
</dbReference>
<evidence type="ECO:0000313" key="8">
    <source>
        <dbReference type="EMBL" id="KAJ8067889.1"/>
    </source>
</evidence>
<keyword evidence="9" id="KW-1185">Reference proteome</keyword>
<reference evidence="8" key="1">
    <citation type="submission" date="2022-11" db="EMBL/GenBank/DDBJ databases">
        <title>Genome Resource of Sclerotinia nivalis Strain SnTB1, a Plant Pathogen Isolated from American Ginseng.</title>
        <authorList>
            <person name="Fan S."/>
        </authorList>
    </citation>
    <scope>NUCLEOTIDE SEQUENCE</scope>
    <source>
        <strain evidence="8">SnTB1</strain>
    </source>
</reference>
<keyword evidence="5" id="KW-0653">Protein transport</keyword>
<dbReference type="GO" id="GO:0000407">
    <property type="term" value="C:phagophore assembly site"/>
    <property type="evidence" value="ECO:0007669"/>
    <property type="project" value="UniProtKB-SubCell"/>
</dbReference>
<evidence type="ECO:0000256" key="5">
    <source>
        <dbReference type="ARBA" id="ARBA00022927"/>
    </source>
</evidence>
<comment type="subcellular location">
    <subcellularLocation>
        <location evidence="1">Preautophagosomal structure</location>
    </subcellularLocation>
</comment>
<sequence length="59" mass="6660">MSNPDPEPDPSYTVFIRLPFPRGDFVDPPDVEWDAAKDKALWKILSKASKNSDVDWAAL</sequence>
<dbReference type="EMBL" id="JAPEIS010000003">
    <property type="protein sequence ID" value="KAJ8067889.1"/>
    <property type="molecule type" value="Genomic_DNA"/>
</dbReference>
<evidence type="ECO:0000313" key="9">
    <source>
        <dbReference type="Proteomes" id="UP001152300"/>
    </source>
</evidence>
<evidence type="ECO:0000256" key="2">
    <source>
        <dbReference type="ARBA" id="ARBA00010082"/>
    </source>
</evidence>
<dbReference type="GO" id="GO:0015031">
    <property type="term" value="P:protein transport"/>
    <property type="evidence" value="ECO:0007669"/>
    <property type="project" value="UniProtKB-KW"/>
</dbReference>
<dbReference type="InterPro" id="IPR039362">
    <property type="entry name" value="ATG29_sf"/>
</dbReference>
<dbReference type="Gene3D" id="1.10.10.2570">
    <property type="match status" value="1"/>
</dbReference>
<dbReference type="InterPro" id="IPR039113">
    <property type="entry name" value="ATG29"/>
</dbReference>
<gene>
    <name evidence="8" type="ORF">OCU04_003476</name>
</gene>
<dbReference type="GO" id="GO:0000045">
    <property type="term" value="P:autophagosome assembly"/>
    <property type="evidence" value="ECO:0007669"/>
    <property type="project" value="InterPro"/>
</dbReference>
<keyword evidence="6" id="KW-0072">Autophagy</keyword>
<dbReference type="Proteomes" id="UP001152300">
    <property type="component" value="Unassembled WGS sequence"/>
</dbReference>
<dbReference type="Pfam" id="PF18388">
    <property type="entry name" value="ATG29_N"/>
    <property type="match status" value="1"/>
</dbReference>
<feature type="domain" description="Atg29 N-terminal" evidence="7">
    <location>
        <begin position="12"/>
        <end position="59"/>
    </location>
</feature>
<name>A0A9X0AS35_9HELO</name>
<evidence type="ECO:0000256" key="4">
    <source>
        <dbReference type="ARBA" id="ARBA00022448"/>
    </source>
</evidence>
<evidence type="ECO:0000256" key="1">
    <source>
        <dbReference type="ARBA" id="ARBA00004329"/>
    </source>
</evidence>
<proteinExistence type="inferred from homology"/>
<accession>A0A9X0AS35</accession>
<organism evidence="8 9">
    <name type="scientific">Sclerotinia nivalis</name>
    <dbReference type="NCBI Taxonomy" id="352851"/>
    <lineage>
        <taxon>Eukaryota</taxon>
        <taxon>Fungi</taxon>
        <taxon>Dikarya</taxon>
        <taxon>Ascomycota</taxon>
        <taxon>Pezizomycotina</taxon>
        <taxon>Leotiomycetes</taxon>
        <taxon>Helotiales</taxon>
        <taxon>Sclerotiniaceae</taxon>
        <taxon>Sclerotinia</taxon>
    </lineage>
</organism>
<evidence type="ECO:0000259" key="7">
    <source>
        <dbReference type="Pfam" id="PF18388"/>
    </source>
</evidence>
<dbReference type="PANTHER" id="PTHR40012">
    <property type="entry name" value="AUTOPHAGY-RELATED PROTEIN 29"/>
    <property type="match status" value="1"/>
</dbReference>
<protein>
    <recommendedName>
        <fullName evidence="3">Autophagy-related protein 29</fullName>
    </recommendedName>
</protein>
<dbReference type="OrthoDB" id="10259236at2759"/>
<evidence type="ECO:0000256" key="3">
    <source>
        <dbReference type="ARBA" id="ARBA00013784"/>
    </source>
</evidence>
<evidence type="ECO:0000256" key="6">
    <source>
        <dbReference type="ARBA" id="ARBA00023006"/>
    </source>
</evidence>
<comment type="similarity">
    <text evidence="2">Belongs to the ATG29 family.</text>
</comment>
<dbReference type="InterPro" id="IPR040666">
    <property type="entry name" value="Atg29_N"/>
</dbReference>